<evidence type="ECO:0000313" key="2">
    <source>
        <dbReference type="EMBL" id="KKM26605.1"/>
    </source>
</evidence>
<evidence type="ECO:0000256" key="1">
    <source>
        <dbReference type="SAM" id="MobiDB-lite"/>
    </source>
</evidence>
<feature type="non-terminal residue" evidence="2">
    <location>
        <position position="222"/>
    </location>
</feature>
<feature type="region of interest" description="Disordered" evidence="1">
    <location>
        <begin position="153"/>
        <end position="222"/>
    </location>
</feature>
<comment type="caution">
    <text evidence="2">The sequence shown here is derived from an EMBL/GenBank/DDBJ whole genome shotgun (WGS) entry which is preliminary data.</text>
</comment>
<feature type="compositionally biased region" description="Acidic residues" evidence="1">
    <location>
        <begin position="212"/>
        <end position="222"/>
    </location>
</feature>
<dbReference type="EMBL" id="LAZR01012480">
    <property type="protein sequence ID" value="KKM26605.1"/>
    <property type="molecule type" value="Genomic_DNA"/>
</dbReference>
<sequence length="222" mass="24086">MSTIAESKDAVLRVMRGEDPEKVLDGLLEQPVDQADQDGPHKPTIEDYGPEELEQMAQSASDSMVKMEAVYGNMLKHDRNAAEACEECMEEMRTAADRCQTDPIEGAFDMHKAMDEMVTALGDDAYEGSDDDTSDIQTVMGEMGDVYEEFNIKLGGSSPEAPSDQDGETSPGQPGGGVKVDVSGIPAGKGSRNEDDDDDEDDMAYLDRMGGDDDEKPEPEEM</sequence>
<reference evidence="2" key="1">
    <citation type="journal article" date="2015" name="Nature">
        <title>Complex archaea that bridge the gap between prokaryotes and eukaryotes.</title>
        <authorList>
            <person name="Spang A."/>
            <person name="Saw J.H."/>
            <person name="Jorgensen S.L."/>
            <person name="Zaremba-Niedzwiedzka K."/>
            <person name="Martijn J."/>
            <person name="Lind A.E."/>
            <person name="van Eijk R."/>
            <person name="Schleper C."/>
            <person name="Guy L."/>
            <person name="Ettema T.J."/>
        </authorList>
    </citation>
    <scope>NUCLEOTIDE SEQUENCE</scope>
</reference>
<feature type="compositionally biased region" description="Acidic residues" evidence="1">
    <location>
        <begin position="194"/>
        <end position="204"/>
    </location>
</feature>
<gene>
    <name evidence="2" type="ORF">LCGC14_1583090</name>
</gene>
<accession>A0A0F9LGG8</accession>
<proteinExistence type="predicted"/>
<protein>
    <submittedName>
        <fullName evidence="2">Uncharacterized protein</fullName>
    </submittedName>
</protein>
<organism evidence="2">
    <name type="scientific">marine sediment metagenome</name>
    <dbReference type="NCBI Taxonomy" id="412755"/>
    <lineage>
        <taxon>unclassified sequences</taxon>
        <taxon>metagenomes</taxon>
        <taxon>ecological metagenomes</taxon>
    </lineage>
</organism>
<name>A0A0F9LGG8_9ZZZZ</name>
<dbReference type="AlphaFoldDB" id="A0A0F9LGG8"/>